<gene>
    <name evidence="1" type="ORF">DV733_02960</name>
</gene>
<dbReference type="Proteomes" id="UP000296706">
    <property type="component" value="Chromosome"/>
</dbReference>
<dbReference type="KEGG" id="hsn:DV733_02960"/>
<dbReference type="EMBL" id="CP031310">
    <property type="protein sequence ID" value="QCC50255.1"/>
    <property type="molecule type" value="Genomic_DNA"/>
</dbReference>
<organism evidence="1 2">
    <name type="scientific">Halapricum salinum</name>
    <dbReference type="NCBI Taxonomy" id="1457250"/>
    <lineage>
        <taxon>Archaea</taxon>
        <taxon>Methanobacteriati</taxon>
        <taxon>Methanobacteriota</taxon>
        <taxon>Stenosarchaea group</taxon>
        <taxon>Halobacteria</taxon>
        <taxon>Halobacteriales</taxon>
        <taxon>Haloarculaceae</taxon>
        <taxon>Halapricum</taxon>
    </lineage>
</organism>
<dbReference type="RefSeq" id="WP_049993700.1">
    <property type="nucleotide sequence ID" value="NZ_CP031310.1"/>
</dbReference>
<proteinExistence type="predicted"/>
<protein>
    <submittedName>
        <fullName evidence="1">Uncharacterized protein</fullName>
    </submittedName>
</protein>
<evidence type="ECO:0000313" key="2">
    <source>
        <dbReference type="Proteomes" id="UP000296706"/>
    </source>
</evidence>
<evidence type="ECO:0000313" key="1">
    <source>
        <dbReference type="EMBL" id="QCC50255.1"/>
    </source>
</evidence>
<reference evidence="1 2" key="1">
    <citation type="journal article" date="2019" name="Nat. Commun.">
        <title>A new type of DNA phosphorothioation-based antiviral system in archaea.</title>
        <authorList>
            <person name="Xiong L."/>
            <person name="Liu S."/>
            <person name="Chen S."/>
            <person name="Xiao Y."/>
            <person name="Zhu B."/>
            <person name="Gao Y."/>
            <person name="Zhang Y."/>
            <person name="Chen B."/>
            <person name="Luo J."/>
            <person name="Deng Z."/>
            <person name="Chen X."/>
            <person name="Wang L."/>
            <person name="Chen S."/>
        </authorList>
    </citation>
    <scope>NUCLEOTIDE SEQUENCE [LARGE SCALE GENOMIC DNA]</scope>
    <source>
        <strain evidence="1 2">CBA1105</strain>
    </source>
</reference>
<dbReference type="AlphaFoldDB" id="A0A4D6H9C4"/>
<sequence>MEYTKREFVVCAAGVISLSIAGCTGTDAEGTIPISIDNKSTQAHTLAIIVTDQDGNTEYHATTAEIRGETEKTLEERIVLPDSVPKDVSVRVLLDTGEYLEFTSTLDTDARIAVEISESDELSE</sequence>
<accession>A0A4D6H9C4</accession>
<dbReference type="GeneID" id="39846791"/>
<keyword evidence="2" id="KW-1185">Reference proteome</keyword>
<dbReference type="STRING" id="1457250.GCA_000755225_02888"/>
<dbReference type="PROSITE" id="PS51257">
    <property type="entry name" value="PROKAR_LIPOPROTEIN"/>
    <property type="match status" value="1"/>
</dbReference>
<name>A0A4D6H9C4_9EURY</name>